<evidence type="ECO:0000256" key="6">
    <source>
        <dbReference type="ARBA" id="ARBA00022618"/>
    </source>
</evidence>
<dbReference type="Gene3D" id="3.40.1190.10">
    <property type="entry name" value="Mur-like, catalytic domain"/>
    <property type="match status" value="1"/>
</dbReference>
<feature type="domain" description="Mur ligase central" evidence="17">
    <location>
        <begin position="106"/>
        <end position="293"/>
    </location>
</feature>
<evidence type="ECO:0000256" key="11">
    <source>
        <dbReference type="ARBA" id="ARBA00023306"/>
    </source>
</evidence>
<dbReference type="GO" id="GO:0008763">
    <property type="term" value="F:UDP-N-acetylmuramate-L-alanine ligase activity"/>
    <property type="evidence" value="ECO:0007669"/>
    <property type="project" value="UniProtKB-UniRule"/>
</dbReference>
<feature type="domain" description="Mur ligase N-terminal catalytic" evidence="15">
    <location>
        <begin position="3"/>
        <end position="101"/>
    </location>
</feature>
<dbReference type="PATRIC" id="fig|869279.4.peg.860"/>
<dbReference type="PANTHER" id="PTHR43445:SF3">
    <property type="entry name" value="UDP-N-ACETYLMURAMATE--L-ALANINE LIGASE"/>
    <property type="match status" value="1"/>
</dbReference>
<keyword evidence="8 14" id="KW-0067">ATP-binding</keyword>
<dbReference type="SUPFAM" id="SSF51984">
    <property type="entry name" value="MurCD N-terminal domain"/>
    <property type="match status" value="1"/>
</dbReference>
<dbReference type="GO" id="GO:0051301">
    <property type="term" value="P:cell division"/>
    <property type="evidence" value="ECO:0007669"/>
    <property type="project" value="UniProtKB-KW"/>
</dbReference>
<protein>
    <recommendedName>
        <fullName evidence="3 14">UDP-N-acetylmuramate--L-alanine ligase</fullName>
        <ecNumber evidence="3 14">6.3.2.8</ecNumber>
    </recommendedName>
    <alternativeName>
        <fullName evidence="14">UDP-N-acetylmuramoyl-L-alanine synthetase</fullName>
    </alternativeName>
</protein>
<keyword evidence="19" id="KW-1185">Reference proteome</keyword>
<comment type="function">
    <text evidence="14">Cell wall formation.</text>
</comment>
<gene>
    <name evidence="14" type="primary">murC</name>
    <name evidence="18" type="ORF">SE15_04245</name>
</gene>
<evidence type="ECO:0000259" key="17">
    <source>
        <dbReference type="Pfam" id="PF08245"/>
    </source>
</evidence>
<evidence type="ECO:0000313" key="18">
    <source>
        <dbReference type="EMBL" id="KPL84795.1"/>
    </source>
</evidence>
<comment type="caution">
    <text evidence="18">The sequence shown here is derived from an EMBL/GenBank/DDBJ whole genome shotgun (WGS) entry which is preliminary data.</text>
</comment>
<name>A0A0P6XYE2_9CHLR</name>
<dbReference type="Proteomes" id="UP000050544">
    <property type="component" value="Unassembled WGS sequence"/>
</dbReference>
<dbReference type="HAMAP" id="MF_00046">
    <property type="entry name" value="MurC"/>
    <property type="match status" value="1"/>
</dbReference>
<evidence type="ECO:0000256" key="12">
    <source>
        <dbReference type="ARBA" id="ARBA00023316"/>
    </source>
</evidence>
<reference evidence="18 19" key="1">
    <citation type="submission" date="2015-07" db="EMBL/GenBank/DDBJ databases">
        <title>Whole genome sequence of Thermanaerothrix daxensis DSM 23592.</title>
        <authorList>
            <person name="Hemp J."/>
            <person name="Ward L.M."/>
            <person name="Pace L.A."/>
            <person name="Fischer W.W."/>
        </authorList>
    </citation>
    <scope>NUCLEOTIDE SEQUENCE [LARGE SCALE GENOMIC DNA]</scope>
    <source>
        <strain evidence="18 19">GNS-1</strain>
    </source>
</reference>
<dbReference type="InterPro" id="IPR036565">
    <property type="entry name" value="Mur-like_cat_sf"/>
</dbReference>
<dbReference type="SUPFAM" id="SSF53623">
    <property type="entry name" value="MurD-like peptide ligases, catalytic domain"/>
    <property type="match status" value="1"/>
</dbReference>
<keyword evidence="5 14" id="KW-0436">Ligase</keyword>
<dbReference type="InterPro" id="IPR036615">
    <property type="entry name" value="Mur_ligase_C_dom_sf"/>
</dbReference>
<dbReference type="InterPro" id="IPR004101">
    <property type="entry name" value="Mur_ligase_C"/>
</dbReference>
<keyword evidence="4 14" id="KW-0963">Cytoplasm</keyword>
<evidence type="ECO:0000256" key="13">
    <source>
        <dbReference type="ARBA" id="ARBA00047833"/>
    </source>
</evidence>
<dbReference type="GO" id="GO:0005737">
    <property type="term" value="C:cytoplasm"/>
    <property type="evidence" value="ECO:0007669"/>
    <property type="project" value="UniProtKB-SubCell"/>
</dbReference>
<evidence type="ECO:0000256" key="3">
    <source>
        <dbReference type="ARBA" id="ARBA00012211"/>
    </source>
</evidence>
<dbReference type="NCBIfam" id="TIGR01082">
    <property type="entry name" value="murC"/>
    <property type="match status" value="1"/>
</dbReference>
<dbReference type="InterPro" id="IPR000713">
    <property type="entry name" value="Mur_ligase_N"/>
</dbReference>
<dbReference type="Gene3D" id="3.90.190.20">
    <property type="entry name" value="Mur ligase, C-terminal domain"/>
    <property type="match status" value="1"/>
</dbReference>
<dbReference type="Gene3D" id="3.40.50.720">
    <property type="entry name" value="NAD(P)-binding Rossmann-like Domain"/>
    <property type="match status" value="1"/>
</dbReference>
<dbReference type="InterPro" id="IPR005758">
    <property type="entry name" value="UDP-N-AcMur_Ala_ligase_MurC"/>
</dbReference>
<comment type="catalytic activity">
    <reaction evidence="13 14">
        <text>UDP-N-acetyl-alpha-D-muramate + L-alanine + ATP = UDP-N-acetyl-alpha-D-muramoyl-L-alanine + ADP + phosphate + H(+)</text>
        <dbReference type="Rhea" id="RHEA:23372"/>
        <dbReference type="ChEBI" id="CHEBI:15378"/>
        <dbReference type="ChEBI" id="CHEBI:30616"/>
        <dbReference type="ChEBI" id="CHEBI:43474"/>
        <dbReference type="ChEBI" id="CHEBI:57972"/>
        <dbReference type="ChEBI" id="CHEBI:70757"/>
        <dbReference type="ChEBI" id="CHEBI:83898"/>
        <dbReference type="ChEBI" id="CHEBI:456216"/>
        <dbReference type="EC" id="6.3.2.8"/>
    </reaction>
</comment>
<keyword evidence="9 14" id="KW-0133">Cell shape</keyword>
<keyword evidence="10 14" id="KW-0573">Peptidoglycan synthesis</keyword>
<evidence type="ECO:0000256" key="9">
    <source>
        <dbReference type="ARBA" id="ARBA00022960"/>
    </source>
</evidence>
<dbReference type="Pfam" id="PF02875">
    <property type="entry name" value="Mur_ligase_C"/>
    <property type="match status" value="1"/>
</dbReference>
<proteinExistence type="inferred from homology"/>
<dbReference type="GO" id="GO:0005524">
    <property type="term" value="F:ATP binding"/>
    <property type="evidence" value="ECO:0007669"/>
    <property type="project" value="UniProtKB-UniRule"/>
</dbReference>
<evidence type="ECO:0000256" key="14">
    <source>
        <dbReference type="HAMAP-Rule" id="MF_00046"/>
    </source>
</evidence>
<dbReference type="GO" id="GO:0009252">
    <property type="term" value="P:peptidoglycan biosynthetic process"/>
    <property type="evidence" value="ECO:0007669"/>
    <property type="project" value="UniProtKB-UniRule"/>
</dbReference>
<dbReference type="InterPro" id="IPR013221">
    <property type="entry name" value="Mur_ligase_cen"/>
</dbReference>
<evidence type="ECO:0000256" key="4">
    <source>
        <dbReference type="ARBA" id="ARBA00022490"/>
    </source>
</evidence>
<keyword evidence="6 14" id="KW-0132">Cell division</keyword>
<organism evidence="18 19">
    <name type="scientific">Thermanaerothrix daxensis</name>
    <dbReference type="NCBI Taxonomy" id="869279"/>
    <lineage>
        <taxon>Bacteria</taxon>
        <taxon>Bacillati</taxon>
        <taxon>Chloroflexota</taxon>
        <taxon>Anaerolineae</taxon>
        <taxon>Anaerolineales</taxon>
        <taxon>Anaerolineaceae</taxon>
        <taxon>Thermanaerothrix</taxon>
    </lineage>
</organism>
<dbReference type="InterPro" id="IPR050061">
    <property type="entry name" value="MurCDEF_pg_biosynth"/>
</dbReference>
<accession>A0A0P6XYE2</accession>
<comment type="subcellular location">
    <subcellularLocation>
        <location evidence="1 14">Cytoplasm</location>
    </subcellularLocation>
</comment>
<comment type="similarity">
    <text evidence="14">Belongs to the MurCDEF family.</text>
</comment>
<evidence type="ECO:0000313" key="19">
    <source>
        <dbReference type="Proteomes" id="UP000050544"/>
    </source>
</evidence>
<keyword evidence="12 14" id="KW-0961">Cell wall biogenesis/degradation</keyword>
<evidence type="ECO:0000256" key="10">
    <source>
        <dbReference type="ARBA" id="ARBA00022984"/>
    </source>
</evidence>
<evidence type="ECO:0000256" key="1">
    <source>
        <dbReference type="ARBA" id="ARBA00004496"/>
    </source>
</evidence>
<evidence type="ECO:0000259" key="16">
    <source>
        <dbReference type="Pfam" id="PF02875"/>
    </source>
</evidence>
<keyword evidence="7 14" id="KW-0547">Nucleotide-binding</keyword>
<dbReference type="EC" id="6.3.2.8" evidence="3 14"/>
<dbReference type="GO" id="GO:0008360">
    <property type="term" value="P:regulation of cell shape"/>
    <property type="evidence" value="ECO:0007669"/>
    <property type="project" value="UniProtKB-KW"/>
</dbReference>
<feature type="binding site" evidence="14">
    <location>
        <begin position="108"/>
        <end position="114"/>
    </location>
    <ligand>
        <name>ATP</name>
        <dbReference type="ChEBI" id="CHEBI:30616"/>
    </ligand>
</feature>
<dbReference type="PANTHER" id="PTHR43445">
    <property type="entry name" value="UDP-N-ACETYLMURAMATE--L-ALANINE LIGASE-RELATED"/>
    <property type="match status" value="1"/>
</dbReference>
<dbReference type="AlphaFoldDB" id="A0A0P6XYE2"/>
<dbReference type="Pfam" id="PF01225">
    <property type="entry name" value="Mur_ligase"/>
    <property type="match status" value="1"/>
</dbReference>
<evidence type="ECO:0000256" key="2">
    <source>
        <dbReference type="ARBA" id="ARBA00004752"/>
    </source>
</evidence>
<sequence>MRHVHFIGIGGSGLSAIARFLLERGYAVSGSDRQASPITEQLAEAGAQIHIGHHPENIRGADLVVRSSAVPLDNPEVQAAQSQGIPVLKREDLLAQLMENHTAIAVAGTHGKTTTTAMIAWGLAQLGLDPSYIVGSIIHGLATNAHAGQGPHFVIEADEYDHMFLGLNPDISVITNIEHDHPDCYPSPEIYYAAFEAFAGRLRPGGKLLACAENTAAVRLANAMRAQGLTVWTYGFQQGDYRAVAERLNTEGGLTFEAVFTSPGGNSYPLARISLRVPGRHNLLNALAALAVAHCLGVDTQGFADALGEYKGTARRFEVLGETRGVVVIDDYAHHPSEIRATLAAARSRYPQRRLWAIWQPHTYSRTQALLNDFAQAFSDADKVIVTEVYAARETNQGFSAAQVVQVMKHPDTRFVESLDSVVRYLTTHLHSGDVVIILSAGNANQIGYRLLQEWRSESEESYVQPGH</sequence>
<dbReference type="EMBL" id="LGKO01000002">
    <property type="protein sequence ID" value="KPL84795.1"/>
    <property type="molecule type" value="Genomic_DNA"/>
</dbReference>
<dbReference type="GO" id="GO:0071555">
    <property type="term" value="P:cell wall organization"/>
    <property type="evidence" value="ECO:0007669"/>
    <property type="project" value="UniProtKB-KW"/>
</dbReference>
<evidence type="ECO:0000256" key="7">
    <source>
        <dbReference type="ARBA" id="ARBA00022741"/>
    </source>
</evidence>
<dbReference type="STRING" id="869279.SE15_04245"/>
<evidence type="ECO:0000259" key="15">
    <source>
        <dbReference type="Pfam" id="PF01225"/>
    </source>
</evidence>
<evidence type="ECO:0000256" key="5">
    <source>
        <dbReference type="ARBA" id="ARBA00022598"/>
    </source>
</evidence>
<dbReference type="Pfam" id="PF08245">
    <property type="entry name" value="Mur_ligase_M"/>
    <property type="match status" value="1"/>
</dbReference>
<comment type="pathway">
    <text evidence="2 14">Cell wall biogenesis; peptidoglycan biosynthesis.</text>
</comment>
<keyword evidence="11 14" id="KW-0131">Cell cycle</keyword>
<feature type="domain" description="Mur ligase C-terminal" evidence="16">
    <location>
        <begin position="315"/>
        <end position="442"/>
    </location>
</feature>
<dbReference type="SUPFAM" id="SSF53244">
    <property type="entry name" value="MurD-like peptide ligases, peptide-binding domain"/>
    <property type="match status" value="1"/>
</dbReference>
<dbReference type="UniPathway" id="UPA00219"/>
<evidence type="ECO:0000256" key="8">
    <source>
        <dbReference type="ARBA" id="ARBA00022840"/>
    </source>
</evidence>